<dbReference type="Gene3D" id="2.60.120.10">
    <property type="entry name" value="Jelly Rolls"/>
    <property type="match status" value="2"/>
</dbReference>
<dbReference type="InterPro" id="IPR044697">
    <property type="entry name" value="UGlyAH_cupin_C"/>
</dbReference>
<evidence type="ECO:0000259" key="1">
    <source>
        <dbReference type="Pfam" id="PF07883"/>
    </source>
</evidence>
<keyword evidence="3" id="KW-1185">Reference proteome</keyword>
<dbReference type="Pfam" id="PF07883">
    <property type="entry name" value="Cupin_2"/>
    <property type="match status" value="1"/>
</dbReference>
<dbReference type="CDD" id="cd02212">
    <property type="entry name" value="cupin_UGlyAH_C"/>
    <property type="match status" value="1"/>
</dbReference>
<dbReference type="InterPro" id="IPR011051">
    <property type="entry name" value="RmlC_Cupin_sf"/>
</dbReference>
<organism evidence="2 3">
    <name type="scientific">Falsiroseomonas frigidaquae</name>
    <dbReference type="NCBI Taxonomy" id="487318"/>
    <lineage>
        <taxon>Bacteria</taxon>
        <taxon>Pseudomonadati</taxon>
        <taxon>Pseudomonadota</taxon>
        <taxon>Alphaproteobacteria</taxon>
        <taxon>Acetobacterales</taxon>
        <taxon>Roseomonadaceae</taxon>
        <taxon>Falsiroseomonas</taxon>
    </lineage>
</organism>
<dbReference type="CDD" id="cd02211">
    <property type="entry name" value="cupin_UGlyAH_N"/>
    <property type="match status" value="1"/>
</dbReference>
<dbReference type="NCBIfam" id="TIGR03214">
    <property type="entry name" value="ura-cupin"/>
    <property type="match status" value="1"/>
</dbReference>
<proteinExistence type="predicted"/>
<dbReference type="SUPFAM" id="SSF51182">
    <property type="entry name" value="RmlC-like cupins"/>
    <property type="match status" value="1"/>
</dbReference>
<name>A0ABX1F1G6_9PROT</name>
<dbReference type="InterPro" id="IPR013096">
    <property type="entry name" value="Cupin_2"/>
</dbReference>
<comment type="caution">
    <text evidence="2">The sequence shown here is derived from an EMBL/GenBank/DDBJ whole genome shotgun (WGS) entry which is preliminary data.</text>
</comment>
<dbReference type="InterPro" id="IPR014710">
    <property type="entry name" value="RmlC-like_jellyroll"/>
</dbReference>
<accession>A0ABX1F1G6</accession>
<feature type="domain" description="Cupin type-2" evidence="1">
    <location>
        <begin position="61"/>
        <end position="127"/>
    </location>
</feature>
<dbReference type="InterPro" id="IPR017627">
    <property type="entry name" value="UGHY"/>
</dbReference>
<dbReference type="PANTHER" id="PTHR34571">
    <property type="entry name" value="(S)-UREIDOGLYCINE AMINOHYDROLASE"/>
    <property type="match status" value="1"/>
</dbReference>
<dbReference type="GO" id="GO:0071522">
    <property type="term" value="F:ureidoglycine aminohydrolase activity"/>
    <property type="evidence" value="ECO:0007669"/>
    <property type="project" value="UniProtKB-EC"/>
</dbReference>
<protein>
    <submittedName>
        <fullName evidence="2">(S)-ureidoglycine aminohydrolase</fullName>
        <ecNumber evidence="2">3.5.3.26</ecNumber>
    </submittedName>
</protein>
<evidence type="ECO:0000313" key="3">
    <source>
        <dbReference type="Proteomes" id="UP000765160"/>
    </source>
</evidence>
<reference evidence="2 3" key="1">
    <citation type="submission" date="2020-03" db="EMBL/GenBank/DDBJ databases">
        <title>Roseomonas selenitidurans sp. nov. isolated from soil.</title>
        <authorList>
            <person name="Liu H."/>
        </authorList>
    </citation>
    <scope>NUCLEOTIDE SEQUENCE [LARGE SCALE GENOMIC DNA]</scope>
    <source>
        <strain evidence="2 3">JCM 15073</strain>
    </source>
</reference>
<gene>
    <name evidence="2" type="ORF">HB662_15510</name>
</gene>
<dbReference type="RefSeq" id="WP_168050698.1">
    <property type="nucleotide sequence ID" value="NZ_JAATJR010000004.1"/>
</dbReference>
<dbReference type="Proteomes" id="UP000765160">
    <property type="component" value="Unassembled WGS sequence"/>
</dbReference>
<dbReference type="EMBL" id="JAAVTX010000004">
    <property type="protein sequence ID" value="NKE46193.1"/>
    <property type="molecule type" value="Genomic_DNA"/>
</dbReference>
<sequence length="263" mass="29255">MSRREILPPGIFGQNRTMVTPHYAVMPPEGILESRLPGLERTKVHFQTSPAMGANFAQALLVMQQGGGTTAPIEDGLEHFLYVLAGEVDCEADGAQRRLGAGGFAYVQGGRRYGFRALGGEARAIWIKRPYLAAPGITPRASFFGSRDAVPRVNKHTQGRNWQALLGEADLAMDMEVNILSFAPGTYFPFVETHIMQHGLYMLEGQGLYLLGREWHECWAGDFIWMGAYVPQQFYATGWGETAYLLYKDVNRDVRFEGFAAAR</sequence>
<dbReference type="EC" id="3.5.3.26" evidence="2"/>
<dbReference type="InterPro" id="IPR044704">
    <property type="entry name" value="UGlyAH_cupin_N"/>
</dbReference>
<keyword evidence="2" id="KW-0378">Hydrolase</keyword>
<evidence type="ECO:0000313" key="2">
    <source>
        <dbReference type="EMBL" id="NKE46193.1"/>
    </source>
</evidence>
<dbReference type="PANTHER" id="PTHR34571:SF1">
    <property type="entry name" value="(S)-UREIDOGLYCINE AMINOHYDROLASE"/>
    <property type="match status" value="1"/>
</dbReference>